<dbReference type="AlphaFoldDB" id="A0A7G2K130"/>
<feature type="non-terminal residue" evidence="1">
    <location>
        <position position="1"/>
    </location>
</feature>
<protein>
    <submittedName>
        <fullName evidence="1">Uncharacterized protein</fullName>
    </submittedName>
</protein>
<reference evidence="1" key="1">
    <citation type="journal article" date="2010" name="Genomics">
        <title>Tracing phylogenomic events leading to diversity of Haemophilus influenzae and the emergence of Brazilian Purpuric Fever (BPF)-associated clones.</title>
        <authorList>
            <person name="Papazisi L."/>
            <person name="Ratnayake S."/>
            <person name="Remortel B.G."/>
            <person name="Bock G.R."/>
            <person name="Liang W."/>
            <person name="Saeed A.I."/>
            <person name="Liu J."/>
            <person name="Fleischmann R.D."/>
            <person name="Kilian M."/>
            <person name="Peterson S.N."/>
        </authorList>
    </citation>
    <scope>NUCLEOTIDE SEQUENCE [LARGE SCALE GENOMIC DNA]</scope>
    <source>
        <strain evidence="1">HK1212</strain>
    </source>
</reference>
<evidence type="ECO:0000313" key="1">
    <source>
        <dbReference type="EMBL" id="EFA29274.1"/>
    </source>
</evidence>
<accession>A0A7G2K130</accession>
<comment type="caution">
    <text evidence="1">The sequence shown here is derived from an EMBL/GenBank/DDBJ whole genome shotgun (WGS) entry which is preliminary data.</text>
</comment>
<organism evidence="1">
    <name type="scientific">Haemophilus influenzae HK1212</name>
    <dbReference type="NCBI Taxonomy" id="456482"/>
    <lineage>
        <taxon>Bacteria</taxon>
        <taxon>Pseudomonadati</taxon>
        <taxon>Pseudomonadota</taxon>
        <taxon>Gammaproteobacteria</taxon>
        <taxon>Pasteurellales</taxon>
        <taxon>Pasteurellaceae</taxon>
        <taxon>Haemophilus</taxon>
    </lineage>
</organism>
<gene>
    <name evidence="1" type="ORF">HAINFHK1212_0616</name>
</gene>
<name>A0A7G2K130_HAEIF</name>
<dbReference type="EMBL" id="ABFC01000224">
    <property type="protein sequence ID" value="EFA29274.1"/>
    <property type="molecule type" value="Genomic_DNA"/>
</dbReference>
<proteinExistence type="predicted"/>
<sequence length="38" mass="4503">NWLLNRQAGYIQGESHAPIEKYNVLHHRNKADFAIRNK</sequence>